<dbReference type="Proteomes" id="UP000235547">
    <property type="component" value="Unassembled WGS sequence"/>
</dbReference>
<gene>
    <name evidence="11" type="primary">flgM</name>
    <name evidence="11" type="ORF">C1H70_02355</name>
</gene>
<feature type="compositionally biased region" description="Polar residues" evidence="9">
    <location>
        <begin position="1"/>
        <end position="16"/>
    </location>
</feature>
<proteinExistence type="inferred from homology"/>
<accession>A0A2N7UNP3</accession>
<dbReference type="Pfam" id="PF04316">
    <property type="entry name" value="FlgM"/>
    <property type="match status" value="1"/>
</dbReference>
<dbReference type="NCBIfam" id="TIGR03824">
    <property type="entry name" value="FlgM_jcvi"/>
    <property type="match status" value="1"/>
</dbReference>
<evidence type="ECO:0000256" key="5">
    <source>
        <dbReference type="ARBA" id="ARBA00023015"/>
    </source>
</evidence>
<evidence type="ECO:0000256" key="3">
    <source>
        <dbReference type="ARBA" id="ARBA00022491"/>
    </source>
</evidence>
<dbReference type="InterPro" id="IPR035890">
    <property type="entry name" value="Anti-sigma-28_factor_FlgM_sf"/>
</dbReference>
<evidence type="ECO:0000256" key="7">
    <source>
        <dbReference type="ARBA" id="ARBA00024739"/>
    </source>
</evidence>
<evidence type="ECO:0000256" key="1">
    <source>
        <dbReference type="ARBA" id="ARBA00005322"/>
    </source>
</evidence>
<dbReference type="InterPro" id="IPR007412">
    <property type="entry name" value="FlgM"/>
</dbReference>
<dbReference type="OrthoDB" id="5298032at2"/>
<keyword evidence="3" id="KW-0678">Repressor</keyword>
<keyword evidence="11" id="KW-0282">Flagellum</keyword>
<comment type="caution">
    <text evidence="11">The sequence shown here is derived from an EMBL/GenBank/DDBJ whole genome shotgun (WGS) entry which is preliminary data.</text>
</comment>
<dbReference type="AlphaFoldDB" id="A0A2N7UNP3"/>
<keyword evidence="4" id="KW-1005">Bacterial flagellum biogenesis</keyword>
<dbReference type="GO" id="GO:0045892">
    <property type="term" value="P:negative regulation of DNA-templated transcription"/>
    <property type="evidence" value="ECO:0007669"/>
    <property type="project" value="InterPro"/>
</dbReference>
<comment type="similarity">
    <text evidence="1">Belongs to the FlgM family.</text>
</comment>
<reference evidence="11 12" key="1">
    <citation type="submission" date="2018-01" db="EMBL/GenBank/DDBJ databases">
        <title>Halomonas endophytica sp. nov., isolated from storage liquid in the stems of Populus euphratica.</title>
        <authorList>
            <person name="Chen C."/>
        </authorList>
    </citation>
    <scope>NUCLEOTIDE SEQUENCE [LARGE SCALE GENOMIC DNA]</scope>
    <source>
        <strain evidence="11 12">BZ-SZ-XJ27</strain>
    </source>
</reference>
<dbReference type="InterPro" id="IPR031316">
    <property type="entry name" value="FlgM_C"/>
</dbReference>
<dbReference type="SUPFAM" id="SSF101498">
    <property type="entry name" value="Anti-sigma factor FlgM"/>
    <property type="match status" value="1"/>
</dbReference>
<feature type="domain" description="Anti-sigma-28 factor FlgM C-terminal" evidence="10">
    <location>
        <begin position="41"/>
        <end position="84"/>
    </location>
</feature>
<keyword evidence="5" id="KW-0805">Transcription regulation</keyword>
<protein>
    <recommendedName>
        <fullName evidence="2">Negative regulator of flagellin synthesis</fullName>
    </recommendedName>
    <alternativeName>
        <fullName evidence="8">Anti-sigma-28 factor</fullName>
    </alternativeName>
</protein>
<feature type="region of interest" description="Disordered" evidence="9">
    <location>
        <begin position="1"/>
        <end position="54"/>
    </location>
</feature>
<keyword evidence="11" id="KW-0966">Cell projection</keyword>
<evidence type="ECO:0000256" key="4">
    <source>
        <dbReference type="ARBA" id="ARBA00022795"/>
    </source>
</evidence>
<keyword evidence="11" id="KW-0969">Cilium</keyword>
<organism evidence="11 12">
    <name type="scientific">Halomonas urumqiensis</name>
    <dbReference type="NCBI Taxonomy" id="1684789"/>
    <lineage>
        <taxon>Bacteria</taxon>
        <taxon>Pseudomonadati</taxon>
        <taxon>Pseudomonadota</taxon>
        <taxon>Gammaproteobacteria</taxon>
        <taxon>Oceanospirillales</taxon>
        <taxon>Halomonadaceae</taxon>
        <taxon>Halomonas</taxon>
    </lineage>
</organism>
<name>A0A2N7UNP3_9GAMM</name>
<evidence type="ECO:0000256" key="8">
    <source>
        <dbReference type="ARBA" id="ARBA00030117"/>
    </source>
</evidence>
<evidence type="ECO:0000259" key="10">
    <source>
        <dbReference type="Pfam" id="PF04316"/>
    </source>
</evidence>
<comment type="function">
    <text evidence="7">Responsible for the coupling of flagellin expression to flagellar assembly by preventing expression of the flagellin genes when a component of the middle class of proteins is defective. It negatively regulates flagellar genes by inhibiting the activity of FliA by directly binding to FliA.</text>
</comment>
<evidence type="ECO:0000313" key="11">
    <source>
        <dbReference type="EMBL" id="PMR82064.1"/>
    </source>
</evidence>
<dbReference type="GO" id="GO:0044781">
    <property type="term" value="P:bacterial-type flagellum organization"/>
    <property type="evidence" value="ECO:0007669"/>
    <property type="project" value="UniProtKB-KW"/>
</dbReference>
<evidence type="ECO:0000256" key="6">
    <source>
        <dbReference type="ARBA" id="ARBA00023163"/>
    </source>
</evidence>
<dbReference type="EMBL" id="PNRG01000005">
    <property type="protein sequence ID" value="PMR82064.1"/>
    <property type="molecule type" value="Genomic_DNA"/>
</dbReference>
<feature type="compositionally biased region" description="Polar residues" evidence="9">
    <location>
        <begin position="42"/>
        <end position="53"/>
    </location>
</feature>
<dbReference type="RefSeq" id="WP_102586735.1">
    <property type="nucleotide sequence ID" value="NZ_BNAE01000002.1"/>
</dbReference>
<sequence>MKIDNQNPLIRPGQTQQRDDARKAQGADQPAGKDAGPAAMTHLSQRASDTGQDIDTARVAEIREAIREGRLEIHAERIADGLIDNVREMLRKDGE</sequence>
<evidence type="ECO:0000256" key="9">
    <source>
        <dbReference type="SAM" id="MobiDB-lite"/>
    </source>
</evidence>
<keyword evidence="6" id="KW-0804">Transcription</keyword>
<evidence type="ECO:0000256" key="2">
    <source>
        <dbReference type="ARBA" id="ARBA00017823"/>
    </source>
</evidence>
<evidence type="ECO:0000313" key="12">
    <source>
        <dbReference type="Proteomes" id="UP000235547"/>
    </source>
</evidence>
<keyword evidence="12" id="KW-1185">Reference proteome</keyword>